<reference evidence="14" key="1">
    <citation type="submission" date="2023-01" db="EMBL/GenBank/DDBJ databases">
        <title>Genome assembly of the deep-sea coral Lophelia pertusa.</title>
        <authorList>
            <person name="Herrera S."/>
            <person name="Cordes E."/>
        </authorList>
    </citation>
    <scope>NUCLEOTIDE SEQUENCE</scope>
    <source>
        <strain evidence="14">USNM1676648</strain>
        <tissue evidence="14">Polyp</tissue>
    </source>
</reference>
<comment type="subcellular location">
    <subcellularLocation>
        <location evidence="1">Membrane</location>
        <topology evidence="1">Multi-pass membrane protein</topology>
    </subcellularLocation>
</comment>
<comment type="similarity">
    <text evidence="11">Belongs to the amiloride-sensitive sodium channel (TC 1.A.6) family.</text>
</comment>
<feature type="region of interest" description="Disordered" evidence="12">
    <location>
        <begin position="15"/>
        <end position="63"/>
    </location>
</feature>
<dbReference type="Gene3D" id="2.60.470.10">
    <property type="entry name" value="Acid-sensing ion channels like domains"/>
    <property type="match status" value="1"/>
</dbReference>
<keyword evidence="5 13" id="KW-1133">Transmembrane helix</keyword>
<keyword evidence="6" id="KW-0915">Sodium</keyword>
<evidence type="ECO:0000256" key="12">
    <source>
        <dbReference type="SAM" id="MobiDB-lite"/>
    </source>
</evidence>
<feature type="transmembrane region" description="Helical" evidence="13">
    <location>
        <begin position="488"/>
        <end position="514"/>
    </location>
</feature>
<dbReference type="EMBL" id="MU826362">
    <property type="protein sequence ID" value="KAJ7378830.1"/>
    <property type="molecule type" value="Genomic_DNA"/>
</dbReference>
<keyword evidence="9 11" id="KW-0739">Sodium transport</keyword>
<evidence type="ECO:0000256" key="3">
    <source>
        <dbReference type="ARBA" id="ARBA00022461"/>
    </source>
</evidence>
<keyword evidence="3 11" id="KW-0894">Sodium channel</keyword>
<keyword evidence="8 13" id="KW-0472">Membrane</keyword>
<accession>A0A9W9ZCB1</accession>
<evidence type="ECO:0000256" key="4">
    <source>
        <dbReference type="ARBA" id="ARBA00022692"/>
    </source>
</evidence>
<dbReference type="Pfam" id="PF00858">
    <property type="entry name" value="ASC"/>
    <property type="match status" value="1"/>
</dbReference>
<evidence type="ECO:0000256" key="7">
    <source>
        <dbReference type="ARBA" id="ARBA00023065"/>
    </source>
</evidence>
<evidence type="ECO:0000256" key="2">
    <source>
        <dbReference type="ARBA" id="ARBA00022448"/>
    </source>
</evidence>
<sequence>MTSKYCACQSPSRRRKIADDASSFEHDKVTEDLEPLPNGFTHRLDNGEDEHESAPCLSGDDDSVKTVKQSERQRRIKRVWEYYLLHNTLHGLHYIFDTKSIWRKIFWVGILLIAGGVFFNEVKASITQYFEYPFSTLATVDFPDKIRLPAISICDLRDVRKTILNSSKLQRQRGYGADGANFTGQNSDPTMNDMLNEAFSFLDDILISCSLKRGIMRTKELGCDSGNFTLFISSDGHTCYTLNSGVDNHPLLDTNNVGPMYGVHMVLNTRPLEEGKTYGGSGVKVILHHQGELPLKRVGFHVPPGYVTFVDMKKQKLKNLREPFSTNCSGKSLDYFPEYSRNKCFLEGMTKYVTNKCGCRGWFMPDTNDNFPECSLNKTLDCMWPAWEEYEHSNTNSPVDCPVDCEKVSYDAQLSATLYLPQKLVPLKKYADLINAKHMPNDTAGRVQFMLDYYVVLSFFFSELKVDVFEQTPSYGFFRLVGDAGGQLGLVLGASFITILEVIDLLIMFAISWFRSKPNSKTSDIS</sequence>
<feature type="compositionally biased region" description="Basic and acidic residues" evidence="12">
    <location>
        <begin position="17"/>
        <end position="31"/>
    </location>
</feature>
<dbReference type="OrthoDB" id="5874059at2759"/>
<protein>
    <submittedName>
        <fullName evidence="14">Uncharacterized protein</fullName>
    </submittedName>
</protein>
<dbReference type="PANTHER" id="PTHR11690:SF300">
    <property type="entry name" value="PICKPOCKET PROTEIN 19"/>
    <property type="match status" value="1"/>
</dbReference>
<gene>
    <name evidence="14" type="ORF">OS493_020428</name>
</gene>
<feature type="transmembrane region" description="Helical" evidence="13">
    <location>
        <begin position="101"/>
        <end position="119"/>
    </location>
</feature>
<keyword evidence="4 11" id="KW-0812">Transmembrane</keyword>
<dbReference type="GO" id="GO:0005886">
    <property type="term" value="C:plasma membrane"/>
    <property type="evidence" value="ECO:0007669"/>
    <property type="project" value="TreeGrafter"/>
</dbReference>
<evidence type="ECO:0000313" key="15">
    <source>
        <dbReference type="Proteomes" id="UP001163046"/>
    </source>
</evidence>
<evidence type="ECO:0000313" key="14">
    <source>
        <dbReference type="EMBL" id="KAJ7378830.1"/>
    </source>
</evidence>
<dbReference type="Gene3D" id="1.10.287.770">
    <property type="entry name" value="YojJ-like"/>
    <property type="match status" value="1"/>
</dbReference>
<name>A0A9W9ZCB1_9CNID</name>
<dbReference type="InterPro" id="IPR001873">
    <property type="entry name" value="ENaC"/>
</dbReference>
<evidence type="ECO:0000256" key="6">
    <source>
        <dbReference type="ARBA" id="ARBA00023053"/>
    </source>
</evidence>
<keyword evidence="7 11" id="KW-0406">Ion transport</keyword>
<keyword evidence="10 11" id="KW-0407">Ion channel</keyword>
<organism evidence="14 15">
    <name type="scientific">Desmophyllum pertusum</name>
    <dbReference type="NCBI Taxonomy" id="174260"/>
    <lineage>
        <taxon>Eukaryota</taxon>
        <taxon>Metazoa</taxon>
        <taxon>Cnidaria</taxon>
        <taxon>Anthozoa</taxon>
        <taxon>Hexacorallia</taxon>
        <taxon>Scleractinia</taxon>
        <taxon>Caryophylliina</taxon>
        <taxon>Caryophylliidae</taxon>
        <taxon>Desmophyllum</taxon>
    </lineage>
</organism>
<dbReference type="PRINTS" id="PR01078">
    <property type="entry name" value="AMINACHANNEL"/>
</dbReference>
<comment type="caution">
    <text evidence="14">The sequence shown here is derived from an EMBL/GenBank/DDBJ whole genome shotgun (WGS) entry which is preliminary data.</text>
</comment>
<evidence type="ECO:0000256" key="10">
    <source>
        <dbReference type="ARBA" id="ARBA00023303"/>
    </source>
</evidence>
<dbReference type="GO" id="GO:0015280">
    <property type="term" value="F:ligand-gated sodium channel activity"/>
    <property type="evidence" value="ECO:0007669"/>
    <property type="project" value="TreeGrafter"/>
</dbReference>
<dbReference type="PANTHER" id="PTHR11690">
    <property type="entry name" value="AMILORIDE-SENSITIVE SODIUM CHANNEL-RELATED"/>
    <property type="match status" value="1"/>
</dbReference>
<evidence type="ECO:0000256" key="9">
    <source>
        <dbReference type="ARBA" id="ARBA00023201"/>
    </source>
</evidence>
<evidence type="ECO:0000256" key="5">
    <source>
        <dbReference type="ARBA" id="ARBA00022989"/>
    </source>
</evidence>
<keyword evidence="15" id="KW-1185">Reference proteome</keyword>
<evidence type="ECO:0000256" key="8">
    <source>
        <dbReference type="ARBA" id="ARBA00023136"/>
    </source>
</evidence>
<keyword evidence="2 11" id="KW-0813">Transport</keyword>
<proteinExistence type="inferred from homology"/>
<evidence type="ECO:0000256" key="13">
    <source>
        <dbReference type="SAM" id="Phobius"/>
    </source>
</evidence>
<dbReference type="AlphaFoldDB" id="A0A9W9ZCB1"/>
<dbReference type="Proteomes" id="UP001163046">
    <property type="component" value="Unassembled WGS sequence"/>
</dbReference>
<evidence type="ECO:0000256" key="11">
    <source>
        <dbReference type="RuleBase" id="RU000679"/>
    </source>
</evidence>
<evidence type="ECO:0000256" key="1">
    <source>
        <dbReference type="ARBA" id="ARBA00004141"/>
    </source>
</evidence>